<feature type="region of interest" description="Disordered" evidence="1">
    <location>
        <begin position="374"/>
        <end position="415"/>
    </location>
</feature>
<feature type="compositionally biased region" description="Low complexity" evidence="1">
    <location>
        <begin position="374"/>
        <end position="390"/>
    </location>
</feature>
<accession>A0A8H3WLA7</accession>
<feature type="region of interest" description="Disordered" evidence="1">
    <location>
        <begin position="45"/>
        <end position="64"/>
    </location>
</feature>
<feature type="region of interest" description="Disordered" evidence="1">
    <location>
        <begin position="304"/>
        <end position="330"/>
    </location>
</feature>
<organism evidence="3 4">
    <name type="scientific">Colletotrichum asianum</name>
    <dbReference type="NCBI Taxonomy" id="702518"/>
    <lineage>
        <taxon>Eukaryota</taxon>
        <taxon>Fungi</taxon>
        <taxon>Dikarya</taxon>
        <taxon>Ascomycota</taxon>
        <taxon>Pezizomycotina</taxon>
        <taxon>Sordariomycetes</taxon>
        <taxon>Hypocreomycetidae</taxon>
        <taxon>Glomerellales</taxon>
        <taxon>Glomerellaceae</taxon>
        <taxon>Colletotrichum</taxon>
        <taxon>Colletotrichum gloeosporioides species complex</taxon>
    </lineage>
</organism>
<feature type="transmembrane region" description="Helical" evidence="2">
    <location>
        <begin position="223"/>
        <end position="246"/>
    </location>
</feature>
<feature type="region of interest" description="Disordered" evidence="1">
    <location>
        <begin position="539"/>
        <end position="559"/>
    </location>
</feature>
<evidence type="ECO:0000256" key="2">
    <source>
        <dbReference type="SAM" id="Phobius"/>
    </source>
</evidence>
<keyword evidence="2" id="KW-1133">Transmembrane helix</keyword>
<feature type="region of interest" description="Disordered" evidence="1">
    <location>
        <begin position="74"/>
        <end position="141"/>
    </location>
</feature>
<proteinExistence type="predicted"/>
<keyword evidence="2" id="KW-0812">Transmembrane</keyword>
<feature type="region of interest" description="Disordered" evidence="1">
    <location>
        <begin position="177"/>
        <end position="220"/>
    </location>
</feature>
<protein>
    <submittedName>
        <fullName evidence="3">Uncharacterized protein</fullName>
    </submittedName>
</protein>
<feature type="compositionally biased region" description="Polar residues" evidence="1">
    <location>
        <begin position="180"/>
        <end position="220"/>
    </location>
</feature>
<name>A0A8H3WLA7_9PEZI</name>
<dbReference type="CDD" id="cd12087">
    <property type="entry name" value="TM_EGFR-like"/>
    <property type="match status" value="1"/>
</dbReference>
<feature type="compositionally biased region" description="Low complexity" evidence="1">
    <location>
        <begin position="54"/>
        <end position="64"/>
    </location>
</feature>
<evidence type="ECO:0000313" key="4">
    <source>
        <dbReference type="Proteomes" id="UP000434172"/>
    </source>
</evidence>
<comment type="caution">
    <text evidence="3">The sequence shown here is derived from an EMBL/GenBank/DDBJ whole genome shotgun (WGS) entry which is preliminary data.</text>
</comment>
<feature type="compositionally biased region" description="Polar residues" evidence="1">
    <location>
        <begin position="312"/>
        <end position="330"/>
    </location>
</feature>
<sequence>MVGEGIHGRWHEASHKLYRRGLIGDLLNAPGNIISQVLSPPAATTQESVKAEGTPAAAATTQAAAAQPTTQAAVAAPVTTQQPAAAAPASSTKQEQQQQQPVPTPAAQAPATTKAAAAAQPQQSSPAAAAPSPSTSSSAAAAAAGGGTTSVANAAAAAAAPTTPGVAASSQVAASSSISPTQRASGLSGADATSSGGPASSQTPISPNLDTQPSGGTPSQTPLVATGVVLGIVVLMGISLLLYWCYRRRTRANEHHHAALPPESPAHEYGPEPRYRDTIDTSVVPMTEVMTDSRAVSGIDQLTVEHSKPERSSTAPPQLTLQGLSSVSERTNPYSGTPFTYAQAQQYAQSHGFSFPAPPPIPEPSPIRIFRWPTRSSRSGSSAPSVWSAWRTSKTPSHAQSRAQSRASRSTMSSMLWHGRRDVIARRTMNQTPVSTKNGFLAASTPDSPMPEGLHTPILDWLNWIRGNQSENGDPEFNHRKSISSSESSLSEVGSIASSGVFSPTLLSWPPPAEGAPPMIDPDALEALRYLPMPLQLKRESSNGETFVEPSGSRVQSFQ</sequence>
<keyword evidence="4" id="KW-1185">Reference proteome</keyword>
<dbReference type="Proteomes" id="UP000434172">
    <property type="component" value="Unassembled WGS sequence"/>
</dbReference>
<dbReference type="AlphaFoldDB" id="A0A8H3WLA7"/>
<gene>
    <name evidence="3" type="ORF">GQ607_002140</name>
</gene>
<evidence type="ECO:0000313" key="3">
    <source>
        <dbReference type="EMBL" id="KAF0330736.1"/>
    </source>
</evidence>
<keyword evidence="2" id="KW-0472">Membrane</keyword>
<feature type="compositionally biased region" description="Basic and acidic residues" evidence="1">
    <location>
        <begin position="265"/>
        <end position="274"/>
    </location>
</feature>
<dbReference type="EMBL" id="WOWK01000006">
    <property type="protein sequence ID" value="KAF0330736.1"/>
    <property type="molecule type" value="Genomic_DNA"/>
</dbReference>
<feature type="region of interest" description="Disordered" evidence="1">
    <location>
        <begin position="255"/>
        <end position="274"/>
    </location>
</feature>
<evidence type="ECO:0000256" key="1">
    <source>
        <dbReference type="SAM" id="MobiDB-lite"/>
    </source>
</evidence>
<reference evidence="3 4" key="1">
    <citation type="submission" date="2019-12" db="EMBL/GenBank/DDBJ databases">
        <title>A genome sequence resource for the geographically widespread anthracnose pathogen Colletotrichum asianum.</title>
        <authorList>
            <person name="Meng Y."/>
        </authorList>
    </citation>
    <scope>NUCLEOTIDE SEQUENCE [LARGE SCALE GENOMIC DNA]</scope>
    <source>
        <strain evidence="3 4">ICMP 18580</strain>
    </source>
</reference>
<feature type="compositionally biased region" description="Low complexity" evidence="1">
    <location>
        <begin position="397"/>
        <end position="415"/>
    </location>
</feature>
<dbReference type="OrthoDB" id="4851456at2759"/>